<dbReference type="EMBL" id="JADGJW010000019">
    <property type="protein sequence ID" value="KAJ3227290.1"/>
    <property type="molecule type" value="Genomic_DNA"/>
</dbReference>
<feature type="region of interest" description="Disordered" evidence="1">
    <location>
        <begin position="419"/>
        <end position="447"/>
    </location>
</feature>
<comment type="caution">
    <text evidence="2">The sequence shown here is derived from an EMBL/GenBank/DDBJ whole genome shotgun (WGS) entry which is preliminary data.</text>
</comment>
<feature type="region of interest" description="Disordered" evidence="1">
    <location>
        <begin position="379"/>
        <end position="402"/>
    </location>
</feature>
<reference evidence="2" key="1">
    <citation type="submission" date="2020-05" db="EMBL/GenBank/DDBJ databases">
        <title>Phylogenomic resolution of chytrid fungi.</title>
        <authorList>
            <person name="Stajich J.E."/>
            <person name="Amses K."/>
            <person name="Simmons R."/>
            <person name="Seto K."/>
            <person name="Myers J."/>
            <person name="Bonds A."/>
            <person name="Quandt C.A."/>
            <person name="Barry K."/>
            <person name="Liu P."/>
            <person name="Grigoriev I."/>
            <person name="Longcore J.E."/>
            <person name="James T.Y."/>
        </authorList>
    </citation>
    <scope>NUCLEOTIDE SEQUENCE</scope>
    <source>
        <strain evidence="2">JEL0476</strain>
    </source>
</reference>
<sequence length="608" mass="69055">MADDELQRILISVSVTTQIGGYSFRTQREYLATGSTYSALAKKQNWIKSEDEAFPIQLDTFHKYVDYELERVKSGALQLKSFKRNIAKLDLYHKEMLKLNFSGIRNNSDIISKIDNFVKLNSDNVKSPAKSTGKFVADNKSTTEISTEGKSLIEIPQVTGKKLETEKQYTAEKKSHEVCSEKLDIDNEYIHYLGKVKIKPTGKLSAPTQKNRAGYNTYANLMLKGGWVISIENAFPITLKLLHHYLDYQLERVALGFLKLETLRKTNLGNLFAYHNCLGYDWSEVRYHPSVLKKLVVKEVEHGKDFQSISSSYLTPQYSSKITDSKIKDKVKNVDIVVDAMQEVLSEEDESVNLDVIRNNIQENRKRNDNITCNEDEFTKSFSDSESSNTSSLKSGKFKSKHEYERKMGMDETAFEENAENNASGNTIQHSVNNTGTESTNSSGAPLNITSLMKKRSVSESDDFETFPSTDGNKNQHAEHYDKKYIPYLCNTSKKQKKQPLQSFHEKDFLALLSDAHKSEKKLDDSMASVENFCNSSGTNLKVNCLNISNEPEGAEIVEGTTNDLRRIELNLQLKIEENKTKKINLCSKMFENGASLEFLKNFLELLD</sequence>
<keyword evidence="3" id="KW-1185">Reference proteome</keyword>
<feature type="compositionally biased region" description="Low complexity" evidence="1">
    <location>
        <begin position="380"/>
        <end position="395"/>
    </location>
</feature>
<protein>
    <submittedName>
        <fullName evidence="2">Uncharacterized protein</fullName>
    </submittedName>
</protein>
<accession>A0AAD5U7D3</accession>
<feature type="compositionally biased region" description="Polar residues" evidence="1">
    <location>
        <begin position="424"/>
        <end position="447"/>
    </location>
</feature>
<dbReference type="Proteomes" id="UP001211065">
    <property type="component" value="Unassembled WGS sequence"/>
</dbReference>
<organism evidence="2 3">
    <name type="scientific">Clydaea vesicula</name>
    <dbReference type="NCBI Taxonomy" id="447962"/>
    <lineage>
        <taxon>Eukaryota</taxon>
        <taxon>Fungi</taxon>
        <taxon>Fungi incertae sedis</taxon>
        <taxon>Chytridiomycota</taxon>
        <taxon>Chytridiomycota incertae sedis</taxon>
        <taxon>Chytridiomycetes</taxon>
        <taxon>Lobulomycetales</taxon>
        <taxon>Lobulomycetaceae</taxon>
        <taxon>Clydaea</taxon>
    </lineage>
</organism>
<evidence type="ECO:0000256" key="1">
    <source>
        <dbReference type="SAM" id="MobiDB-lite"/>
    </source>
</evidence>
<proteinExistence type="predicted"/>
<gene>
    <name evidence="2" type="ORF">HK099_002654</name>
</gene>
<dbReference type="AlphaFoldDB" id="A0AAD5U7D3"/>
<evidence type="ECO:0000313" key="2">
    <source>
        <dbReference type="EMBL" id="KAJ3227290.1"/>
    </source>
</evidence>
<evidence type="ECO:0000313" key="3">
    <source>
        <dbReference type="Proteomes" id="UP001211065"/>
    </source>
</evidence>
<name>A0AAD5U7D3_9FUNG</name>